<gene>
    <name evidence="1" type="ORF">MLD38_021706</name>
</gene>
<dbReference type="Proteomes" id="UP001057402">
    <property type="component" value="Chromosome 6"/>
</dbReference>
<dbReference type="EMBL" id="CM042885">
    <property type="protein sequence ID" value="KAI4365744.1"/>
    <property type="molecule type" value="Genomic_DNA"/>
</dbReference>
<evidence type="ECO:0000313" key="2">
    <source>
        <dbReference type="Proteomes" id="UP001057402"/>
    </source>
</evidence>
<accession>A0ACB9QGR8</accession>
<organism evidence="1 2">
    <name type="scientific">Melastoma candidum</name>
    <dbReference type="NCBI Taxonomy" id="119954"/>
    <lineage>
        <taxon>Eukaryota</taxon>
        <taxon>Viridiplantae</taxon>
        <taxon>Streptophyta</taxon>
        <taxon>Embryophyta</taxon>
        <taxon>Tracheophyta</taxon>
        <taxon>Spermatophyta</taxon>
        <taxon>Magnoliopsida</taxon>
        <taxon>eudicotyledons</taxon>
        <taxon>Gunneridae</taxon>
        <taxon>Pentapetalae</taxon>
        <taxon>rosids</taxon>
        <taxon>malvids</taxon>
        <taxon>Myrtales</taxon>
        <taxon>Melastomataceae</taxon>
        <taxon>Melastomatoideae</taxon>
        <taxon>Melastomateae</taxon>
        <taxon>Melastoma</taxon>
    </lineage>
</organism>
<sequence>MAPTSITTPLSRTTSHNLSKSRHCLSLLALSIFFLVLVFSTRPMHGAEPSDTEIVRRSLPGSTGLSSSSAEVSAFHPNHFKTHHPSSRSEYEAGDHEVPSGPNPISNR</sequence>
<proteinExistence type="predicted"/>
<evidence type="ECO:0000313" key="1">
    <source>
        <dbReference type="EMBL" id="KAI4365744.1"/>
    </source>
</evidence>
<comment type="caution">
    <text evidence="1">The sequence shown here is derived from an EMBL/GenBank/DDBJ whole genome shotgun (WGS) entry which is preliminary data.</text>
</comment>
<protein>
    <submittedName>
        <fullName evidence="1">Uncharacterized protein</fullName>
    </submittedName>
</protein>
<name>A0ACB9QGR8_9MYRT</name>
<reference evidence="2" key="1">
    <citation type="journal article" date="2023" name="Front. Plant Sci.">
        <title>Chromosomal-level genome assembly of Melastoma candidum provides insights into trichome evolution.</title>
        <authorList>
            <person name="Zhong Y."/>
            <person name="Wu W."/>
            <person name="Sun C."/>
            <person name="Zou P."/>
            <person name="Liu Y."/>
            <person name="Dai S."/>
            <person name="Zhou R."/>
        </authorList>
    </citation>
    <scope>NUCLEOTIDE SEQUENCE [LARGE SCALE GENOMIC DNA]</scope>
</reference>
<keyword evidence="2" id="KW-1185">Reference proteome</keyword>